<dbReference type="PROSITE" id="PS00107">
    <property type="entry name" value="PROTEIN_KINASE_ATP"/>
    <property type="match status" value="1"/>
</dbReference>
<evidence type="ECO:0000256" key="3">
    <source>
        <dbReference type="ARBA" id="ARBA00022679"/>
    </source>
</evidence>
<keyword evidence="4 7" id="KW-0547">Nucleotide-binding</keyword>
<dbReference type="RefSeq" id="WP_091606659.1">
    <property type="nucleotide sequence ID" value="NZ_FMCX01000002.1"/>
</dbReference>
<dbReference type="PANTHER" id="PTHR43289">
    <property type="entry name" value="MITOGEN-ACTIVATED PROTEIN KINASE KINASE KINASE 20-RELATED"/>
    <property type="match status" value="1"/>
</dbReference>
<evidence type="ECO:0000256" key="7">
    <source>
        <dbReference type="PROSITE-ProRule" id="PRU10141"/>
    </source>
</evidence>
<feature type="binding site" evidence="7">
    <location>
        <position position="39"/>
    </location>
    <ligand>
        <name>ATP</name>
        <dbReference type="ChEBI" id="CHEBI:30616"/>
    </ligand>
</feature>
<dbReference type="CDD" id="cd14014">
    <property type="entry name" value="STKc_PknB_like"/>
    <property type="match status" value="1"/>
</dbReference>
<dbReference type="Gene3D" id="3.30.200.20">
    <property type="entry name" value="Phosphorylase Kinase, domain 1"/>
    <property type="match status" value="1"/>
</dbReference>
<dbReference type="Proteomes" id="UP000199504">
    <property type="component" value="Unassembled WGS sequence"/>
</dbReference>
<evidence type="ECO:0000256" key="5">
    <source>
        <dbReference type="ARBA" id="ARBA00022777"/>
    </source>
</evidence>
<feature type="compositionally biased region" description="Pro residues" evidence="8">
    <location>
        <begin position="395"/>
        <end position="407"/>
    </location>
</feature>
<dbReference type="SUPFAM" id="SSF56112">
    <property type="entry name" value="Protein kinase-like (PK-like)"/>
    <property type="match status" value="1"/>
</dbReference>
<evidence type="ECO:0000256" key="8">
    <source>
        <dbReference type="SAM" id="MobiDB-lite"/>
    </source>
</evidence>
<proteinExistence type="predicted"/>
<dbReference type="GO" id="GO:0004674">
    <property type="term" value="F:protein serine/threonine kinase activity"/>
    <property type="evidence" value="ECO:0007669"/>
    <property type="project" value="UniProtKB-KW"/>
</dbReference>
<dbReference type="Gene3D" id="1.10.510.10">
    <property type="entry name" value="Transferase(Phosphotransferase) domain 1"/>
    <property type="match status" value="1"/>
</dbReference>
<keyword evidence="12" id="KW-1185">Reference proteome</keyword>
<keyword evidence="3" id="KW-0808">Transferase</keyword>
<feature type="compositionally biased region" description="Pro residues" evidence="8">
    <location>
        <begin position="293"/>
        <end position="311"/>
    </location>
</feature>
<evidence type="ECO:0000256" key="2">
    <source>
        <dbReference type="ARBA" id="ARBA00022527"/>
    </source>
</evidence>
<dbReference type="InterPro" id="IPR000719">
    <property type="entry name" value="Prot_kinase_dom"/>
</dbReference>
<dbReference type="EMBL" id="FMCX01000002">
    <property type="protein sequence ID" value="SCF03126.1"/>
    <property type="molecule type" value="Genomic_DNA"/>
</dbReference>
<dbReference type="InterPro" id="IPR017441">
    <property type="entry name" value="Protein_kinase_ATP_BS"/>
</dbReference>
<dbReference type="STRING" id="262898.GA0070564_102695"/>
<gene>
    <name evidence="11" type="ORF">GA0070564_102695</name>
</gene>
<dbReference type="InterPro" id="IPR008271">
    <property type="entry name" value="Ser/Thr_kinase_AS"/>
</dbReference>
<evidence type="ECO:0000256" key="1">
    <source>
        <dbReference type="ARBA" id="ARBA00012513"/>
    </source>
</evidence>
<dbReference type="GO" id="GO:0005524">
    <property type="term" value="F:ATP binding"/>
    <property type="evidence" value="ECO:0007669"/>
    <property type="project" value="UniProtKB-UniRule"/>
</dbReference>
<keyword evidence="6 7" id="KW-0067">ATP-binding</keyword>
<dbReference type="Pfam" id="PF00069">
    <property type="entry name" value="Pkinase"/>
    <property type="match status" value="1"/>
</dbReference>
<keyword evidence="2 11" id="KW-0723">Serine/threonine-protein kinase</keyword>
<evidence type="ECO:0000313" key="12">
    <source>
        <dbReference type="Proteomes" id="UP000199504"/>
    </source>
</evidence>
<dbReference type="InterPro" id="IPR011009">
    <property type="entry name" value="Kinase-like_dom_sf"/>
</dbReference>
<evidence type="ECO:0000256" key="4">
    <source>
        <dbReference type="ARBA" id="ARBA00022741"/>
    </source>
</evidence>
<dbReference type="PANTHER" id="PTHR43289:SF6">
    <property type="entry name" value="SERINE_THREONINE-PROTEIN KINASE NEKL-3"/>
    <property type="match status" value="1"/>
</dbReference>
<name>A0A1C4X3W9_9ACTN</name>
<dbReference type="OrthoDB" id="9762169at2"/>
<keyword evidence="9" id="KW-0472">Membrane</keyword>
<feature type="region of interest" description="Disordered" evidence="8">
    <location>
        <begin position="227"/>
        <end position="252"/>
    </location>
</feature>
<keyword evidence="9" id="KW-0812">Transmembrane</keyword>
<keyword evidence="5 11" id="KW-0418">Kinase</keyword>
<organism evidence="11 12">
    <name type="scientific">Micromonospora mirobrigensis</name>
    <dbReference type="NCBI Taxonomy" id="262898"/>
    <lineage>
        <taxon>Bacteria</taxon>
        <taxon>Bacillati</taxon>
        <taxon>Actinomycetota</taxon>
        <taxon>Actinomycetes</taxon>
        <taxon>Micromonosporales</taxon>
        <taxon>Micromonosporaceae</taxon>
        <taxon>Micromonospora</taxon>
    </lineage>
</organism>
<evidence type="ECO:0000259" key="10">
    <source>
        <dbReference type="PROSITE" id="PS50011"/>
    </source>
</evidence>
<evidence type="ECO:0000313" key="11">
    <source>
        <dbReference type="EMBL" id="SCF03126.1"/>
    </source>
</evidence>
<evidence type="ECO:0000256" key="9">
    <source>
        <dbReference type="SAM" id="Phobius"/>
    </source>
</evidence>
<keyword evidence="9" id="KW-1133">Transmembrane helix</keyword>
<feature type="region of interest" description="Disordered" evidence="8">
    <location>
        <begin position="271"/>
        <end position="414"/>
    </location>
</feature>
<evidence type="ECO:0000256" key="6">
    <source>
        <dbReference type="ARBA" id="ARBA00022840"/>
    </source>
</evidence>
<dbReference type="PROSITE" id="PS50011">
    <property type="entry name" value="PROTEIN_KINASE_DOM"/>
    <property type="match status" value="1"/>
</dbReference>
<protein>
    <recommendedName>
        <fullName evidence="1">non-specific serine/threonine protein kinase</fullName>
        <ecNumber evidence="1">2.7.11.1</ecNumber>
    </recommendedName>
</protein>
<feature type="transmembrane region" description="Helical" evidence="9">
    <location>
        <begin position="421"/>
        <end position="442"/>
    </location>
</feature>
<feature type="domain" description="Protein kinase" evidence="10">
    <location>
        <begin position="10"/>
        <end position="268"/>
    </location>
</feature>
<dbReference type="SMART" id="SM00220">
    <property type="entry name" value="S_TKc"/>
    <property type="match status" value="1"/>
</dbReference>
<accession>A0A1C4X3W9</accession>
<dbReference type="PROSITE" id="PS00108">
    <property type="entry name" value="PROTEIN_KINASE_ST"/>
    <property type="match status" value="1"/>
</dbReference>
<sequence length="658" mass="69016">MQQVVIAGRYRLLELVGRGGMGRVWRARDEVLDREVALKEIVPPSWLAESERDELRLRTLREARTAARLNHPNVVRVYDVVRVEHHPWIIMEYVPSRSLQTVLDTTGPLDPVRAADIGLSLLGALRAAHDAGVLHRDVKPQNVLVAHDGRLMLTDFGLATFDGGDGLTTRPGMVLGSPQFVAPERAAEGVSSVEADLWSLGATLHAAVEGRSPYARSTAMATLAALASSPPDPAPNAGPLRPALEGLLRRDPRRRIRHDEAARLLEAVTRPVSTVEPPTEQLPVARSGTALVTPPPAWPGARPPGGNPGPGGPAGVTPTSPAVPPPVGPLGGSRDVAVHRGAAVVRPGGSDTPLDVIPDPVPTSGMARESGHGWTGAPLDAGPPPGGGPSWTAGPPGPPDPPPPGARPVPSRTIGDGAQRWALLALALLVAVAAGVGTALAVTRDTDDDDRPAGASSNQPQEHPEPPPGGEPGRPGQPDDHPPPFPCLRPDPGGEPVARGGATADDGFRPPTGWTWHAGSGYRIAVPVGWLLSREGTVVCLRDPTSRRTISVEPVTSDTGDPLARLRGDERRALDGGTLPSYDKVRLAADGRGAAWECRWVAPFGERQHALRMLPGGDLGGWTLGFSTSDADWPAALPELGVFRESFRSGASARITPT</sequence>
<dbReference type="EC" id="2.7.11.1" evidence="1"/>
<feature type="region of interest" description="Disordered" evidence="8">
    <location>
        <begin position="443"/>
        <end position="512"/>
    </location>
</feature>
<dbReference type="AlphaFoldDB" id="A0A1C4X3W9"/>
<reference evidence="12" key="1">
    <citation type="submission" date="2016-06" db="EMBL/GenBank/DDBJ databases">
        <authorList>
            <person name="Varghese N."/>
            <person name="Submissions Spin"/>
        </authorList>
    </citation>
    <scope>NUCLEOTIDE SEQUENCE [LARGE SCALE GENOMIC DNA]</scope>
    <source>
        <strain evidence="12">DSM 44830</strain>
    </source>
</reference>